<keyword evidence="2" id="KW-1185">Reference proteome</keyword>
<evidence type="ECO:0000313" key="1">
    <source>
        <dbReference type="EMBL" id="KAF8901333.1"/>
    </source>
</evidence>
<evidence type="ECO:0000313" key="2">
    <source>
        <dbReference type="Proteomes" id="UP000724874"/>
    </source>
</evidence>
<sequence length="278" mass="31779">MSSKIYTKEPQTFHPQFNSPDADIIIISEEGTGYRIPHFTLRNTSGYFTEKGIRIIDVQEKDKVLSKVLSMICGLHTDTWESIDEVDEAILLAQKWDATGPLSMIRAAITAPVFLADPLRLYAVTSRLGWDEEAQLASTHTLTLNLYDNCNRTQLETISSIRLMTLFRLHRDRRDKFKALIDSNGLFAAGNSARYLCPGCGEQLSNHTWRDLKSRMFVEMDRRPLGDTLCSLEMEEWPEAIACWEAKCQKSDCGRKNYNKLNTLRDIKKCLDQLPSHI</sequence>
<gene>
    <name evidence="1" type="ORF">CPB84DRAFT_1777587</name>
</gene>
<evidence type="ECO:0008006" key="3">
    <source>
        <dbReference type="Google" id="ProtNLM"/>
    </source>
</evidence>
<organism evidence="1 2">
    <name type="scientific">Gymnopilus junonius</name>
    <name type="common">Spectacular rustgill mushroom</name>
    <name type="synonym">Gymnopilus spectabilis subsp. junonius</name>
    <dbReference type="NCBI Taxonomy" id="109634"/>
    <lineage>
        <taxon>Eukaryota</taxon>
        <taxon>Fungi</taxon>
        <taxon>Dikarya</taxon>
        <taxon>Basidiomycota</taxon>
        <taxon>Agaricomycotina</taxon>
        <taxon>Agaricomycetes</taxon>
        <taxon>Agaricomycetidae</taxon>
        <taxon>Agaricales</taxon>
        <taxon>Agaricineae</taxon>
        <taxon>Hymenogastraceae</taxon>
        <taxon>Gymnopilus</taxon>
    </lineage>
</organism>
<protein>
    <recommendedName>
        <fullName evidence="3">BTB domain-containing protein</fullName>
    </recommendedName>
</protein>
<dbReference type="Proteomes" id="UP000724874">
    <property type="component" value="Unassembled WGS sequence"/>
</dbReference>
<dbReference type="EMBL" id="JADNYJ010000042">
    <property type="protein sequence ID" value="KAF8901333.1"/>
    <property type="molecule type" value="Genomic_DNA"/>
</dbReference>
<name>A0A9P5NRA3_GYMJU</name>
<dbReference type="OrthoDB" id="3266199at2759"/>
<comment type="caution">
    <text evidence="1">The sequence shown here is derived from an EMBL/GenBank/DDBJ whole genome shotgun (WGS) entry which is preliminary data.</text>
</comment>
<proteinExistence type="predicted"/>
<dbReference type="AlphaFoldDB" id="A0A9P5NRA3"/>
<reference evidence="1" key="1">
    <citation type="submission" date="2020-11" db="EMBL/GenBank/DDBJ databases">
        <authorList>
            <consortium name="DOE Joint Genome Institute"/>
            <person name="Ahrendt S."/>
            <person name="Riley R."/>
            <person name="Andreopoulos W."/>
            <person name="LaButti K."/>
            <person name="Pangilinan J."/>
            <person name="Ruiz-duenas F.J."/>
            <person name="Barrasa J.M."/>
            <person name="Sanchez-Garcia M."/>
            <person name="Camarero S."/>
            <person name="Miyauchi S."/>
            <person name="Serrano A."/>
            <person name="Linde D."/>
            <person name="Babiker R."/>
            <person name="Drula E."/>
            <person name="Ayuso-Fernandez I."/>
            <person name="Pacheco R."/>
            <person name="Padilla G."/>
            <person name="Ferreira P."/>
            <person name="Barriuso J."/>
            <person name="Kellner H."/>
            <person name="Castanera R."/>
            <person name="Alfaro M."/>
            <person name="Ramirez L."/>
            <person name="Pisabarro A.G."/>
            <person name="Kuo A."/>
            <person name="Tritt A."/>
            <person name="Lipzen A."/>
            <person name="He G."/>
            <person name="Yan M."/>
            <person name="Ng V."/>
            <person name="Cullen D."/>
            <person name="Martin F."/>
            <person name="Rosso M.-N."/>
            <person name="Henrissat B."/>
            <person name="Hibbett D."/>
            <person name="Martinez A.T."/>
            <person name="Grigoriev I.V."/>
        </authorList>
    </citation>
    <scope>NUCLEOTIDE SEQUENCE</scope>
    <source>
        <strain evidence="1">AH 44721</strain>
    </source>
</reference>
<accession>A0A9P5NRA3</accession>